<dbReference type="RefSeq" id="WP_345263755.1">
    <property type="nucleotide sequence ID" value="NZ_BAABHB010000001.1"/>
</dbReference>
<dbReference type="EMBL" id="BAABHB010000001">
    <property type="protein sequence ID" value="GAA4396984.1"/>
    <property type="molecule type" value="Genomic_DNA"/>
</dbReference>
<dbReference type="CDD" id="cd03784">
    <property type="entry name" value="GT1_Gtf-like"/>
    <property type="match status" value="1"/>
</dbReference>
<gene>
    <name evidence="2" type="ORF">GCM10023187_05720</name>
</gene>
<sequence>MKAPLNILMVTIDGGGNVPPMFGLAQQLSQRGHHIRVLTEPCLKTTVLANGFAFTSFQDHFTRTDRKEDIIKDWNTSPFTNPVFENVILGPAKTVVRQTAEAIRQYPTNLVLVDLLLVPALIAAQAAQIPGVLVFHMPEYLPGTNRPPGGMGLLPGKGWLGTTRDQFLGAVFQRVLNKYRPLINEVRTHYALEKLENVSDMMHQADLRLIQTLRSFDVPLEPGPANVRYTGPMLTGPDWTEPWSNPWPQDDPRPLVVVSFSTTFQNQRSAIQRAIDALRGLDVRGLVTLGLALAHETFDAPDHVVVVKSAPHEQVFPVADLVITHAGHGTLMRALANGVPLVCMPMGRDQNDNAALVVHHGCGIKLNRTATALQIRQAVGQILGAIRFRQNAARFQQEIKAMAGQQEAMLTELEQLAVSRSQTPQGVRLTGNR</sequence>
<feature type="domain" description="Erythromycin biosynthesis protein CIII-like C-terminal" evidence="1">
    <location>
        <begin position="274"/>
        <end position="407"/>
    </location>
</feature>
<dbReference type="SUPFAM" id="SSF53756">
    <property type="entry name" value="UDP-Glycosyltransferase/glycogen phosphorylase"/>
    <property type="match status" value="1"/>
</dbReference>
<proteinExistence type="predicted"/>
<name>A0ABP8JW09_9BACT</name>
<dbReference type="PANTHER" id="PTHR48050">
    <property type="entry name" value="STEROL 3-BETA-GLUCOSYLTRANSFERASE"/>
    <property type="match status" value="1"/>
</dbReference>
<evidence type="ECO:0000313" key="2">
    <source>
        <dbReference type="EMBL" id="GAA4396984.1"/>
    </source>
</evidence>
<dbReference type="Proteomes" id="UP001500936">
    <property type="component" value="Unassembled WGS sequence"/>
</dbReference>
<evidence type="ECO:0000259" key="1">
    <source>
        <dbReference type="Pfam" id="PF06722"/>
    </source>
</evidence>
<organism evidence="2 3">
    <name type="scientific">Nibrella viscosa</name>
    <dbReference type="NCBI Taxonomy" id="1084524"/>
    <lineage>
        <taxon>Bacteria</taxon>
        <taxon>Pseudomonadati</taxon>
        <taxon>Bacteroidota</taxon>
        <taxon>Cytophagia</taxon>
        <taxon>Cytophagales</taxon>
        <taxon>Spirosomataceae</taxon>
        <taxon>Nibrella</taxon>
    </lineage>
</organism>
<comment type="caution">
    <text evidence="2">The sequence shown here is derived from an EMBL/GenBank/DDBJ whole genome shotgun (WGS) entry which is preliminary data.</text>
</comment>
<evidence type="ECO:0000313" key="3">
    <source>
        <dbReference type="Proteomes" id="UP001500936"/>
    </source>
</evidence>
<reference evidence="3" key="1">
    <citation type="journal article" date="2019" name="Int. J. Syst. Evol. Microbiol.">
        <title>The Global Catalogue of Microorganisms (GCM) 10K type strain sequencing project: providing services to taxonomists for standard genome sequencing and annotation.</title>
        <authorList>
            <consortium name="The Broad Institute Genomics Platform"/>
            <consortium name="The Broad Institute Genome Sequencing Center for Infectious Disease"/>
            <person name="Wu L."/>
            <person name="Ma J."/>
        </authorList>
    </citation>
    <scope>NUCLEOTIDE SEQUENCE [LARGE SCALE GENOMIC DNA]</scope>
    <source>
        <strain evidence="3">JCM 17925</strain>
    </source>
</reference>
<dbReference type="InterPro" id="IPR050426">
    <property type="entry name" value="Glycosyltransferase_28"/>
</dbReference>
<dbReference type="InterPro" id="IPR002213">
    <property type="entry name" value="UDP_glucos_trans"/>
</dbReference>
<protein>
    <recommendedName>
        <fullName evidence="1">Erythromycin biosynthesis protein CIII-like C-terminal domain-containing protein</fullName>
    </recommendedName>
</protein>
<keyword evidence="3" id="KW-1185">Reference proteome</keyword>
<dbReference type="InterPro" id="IPR010610">
    <property type="entry name" value="EryCIII-like_C"/>
</dbReference>
<accession>A0ABP8JW09</accession>
<dbReference type="Pfam" id="PF06722">
    <property type="entry name" value="EryCIII-like_C"/>
    <property type="match status" value="1"/>
</dbReference>
<dbReference type="PANTHER" id="PTHR48050:SF13">
    <property type="entry name" value="STEROL 3-BETA-GLUCOSYLTRANSFERASE UGT80A2"/>
    <property type="match status" value="1"/>
</dbReference>
<dbReference type="Gene3D" id="3.40.50.2000">
    <property type="entry name" value="Glycogen Phosphorylase B"/>
    <property type="match status" value="2"/>
</dbReference>